<organism evidence="2 3">
    <name type="scientific">Blumeria graminis f. sp. triticale</name>
    <dbReference type="NCBI Taxonomy" id="1689686"/>
    <lineage>
        <taxon>Eukaryota</taxon>
        <taxon>Fungi</taxon>
        <taxon>Dikarya</taxon>
        <taxon>Ascomycota</taxon>
        <taxon>Pezizomycotina</taxon>
        <taxon>Leotiomycetes</taxon>
        <taxon>Erysiphales</taxon>
        <taxon>Erysiphaceae</taxon>
        <taxon>Blumeria</taxon>
    </lineage>
</organism>
<protein>
    <submittedName>
        <fullName evidence="2">BgTH12-06806</fullName>
    </submittedName>
</protein>
<name>A0A9W4DQ15_BLUGR</name>
<evidence type="ECO:0000313" key="2">
    <source>
        <dbReference type="EMBL" id="CAD6505874.1"/>
    </source>
</evidence>
<dbReference type="EMBL" id="CAJHIT010000010">
    <property type="protein sequence ID" value="CAD6505874.1"/>
    <property type="molecule type" value="Genomic_DNA"/>
</dbReference>
<feature type="signal peptide" evidence="1">
    <location>
        <begin position="1"/>
        <end position="21"/>
    </location>
</feature>
<dbReference type="Proteomes" id="UP000683417">
    <property type="component" value="Unassembled WGS sequence"/>
</dbReference>
<sequence length="80" mass="8722">MKFLHLSGIIVLLSLATSISAATLVPRMERGAEPYDSLYPEIIAGINKIQRDRTPLVSPDDYTKKTCSKISTPIPNSCSS</sequence>
<feature type="chain" id="PRO_5040956740" evidence="1">
    <location>
        <begin position="22"/>
        <end position="80"/>
    </location>
</feature>
<evidence type="ECO:0000313" key="3">
    <source>
        <dbReference type="Proteomes" id="UP000683417"/>
    </source>
</evidence>
<reference evidence="2" key="1">
    <citation type="submission" date="2020-10" db="EMBL/GenBank/DDBJ databases">
        <authorList>
            <person name="Muller C M."/>
        </authorList>
    </citation>
    <scope>NUCLEOTIDE SEQUENCE</scope>
    <source>
        <strain evidence="2">THUN-12</strain>
    </source>
</reference>
<dbReference type="AlphaFoldDB" id="A0A9W4DQ15"/>
<gene>
    <name evidence="2" type="ORF">BGTH12_LOCUS7232</name>
</gene>
<comment type="caution">
    <text evidence="2">The sequence shown here is derived from an EMBL/GenBank/DDBJ whole genome shotgun (WGS) entry which is preliminary data.</text>
</comment>
<accession>A0A9W4DQ15</accession>
<evidence type="ECO:0000256" key="1">
    <source>
        <dbReference type="SAM" id="SignalP"/>
    </source>
</evidence>
<proteinExistence type="predicted"/>
<keyword evidence="1" id="KW-0732">Signal</keyword>